<evidence type="ECO:0000256" key="1">
    <source>
        <dbReference type="SAM" id="MobiDB-lite"/>
    </source>
</evidence>
<evidence type="ECO:0000313" key="3">
    <source>
        <dbReference type="Proteomes" id="UP000078542"/>
    </source>
</evidence>
<dbReference type="AlphaFoldDB" id="A0A151INE9"/>
<accession>A0A151INE9</accession>
<dbReference type="EMBL" id="KQ976933">
    <property type="protein sequence ID" value="KYN06992.1"/>
    <property type="molecule type" value="Genomic_DNA"/>
</dbReference>
<feature type="compositionally biased region" description="Pro residues" evidence="1">
    <location>
        <begin position="98"/>
        <end position="109"/>
    </location>
</feature>
<gene>
    <name evidence="2" type="ORF">ALC62_02028</name>
</gene>
<dbReference type="PANTHER" id="PTHR45796:SF4">
    <property type="entry name" value="FORKHEAD BOX P, ISOFORM C"/>
    <property type="match status" value="1"/>
</dbReference>
<dbReference type="InterPro" id="IPR036390">
    <property type="entry name" value="WH_DNA-bd_sf"/>
</dbReference>
<dbReference type="InterPro" id="IPR050998">
    <property type="entry name" value="FOXP"/>
</dbReference>
<dbReference type="PANTHER" id="PTHR45796">
    <property type="entry name" value="FORKHEAD BOX P, ISOFORM C"/>
    <property type="match status" value="1"/>
</dbReference>
<dbReference type="GO" id="GO:0005634">
    <property type="term" value="C:nucleus"/>
    <property type="evidence" value="ECO:0007669"/>
    <property type="project" value="TreeGrafter"/>
</dbReference>
<reference evidence="2 3" key="1">
    <citation type="submission" date="2016-03" db="EMBL/GenBank/DDBJ databases">
        <title>Cyphomyrmex costatus WGS genome.</title>
        <authorList>
            <person name="Nygaard S."/>
            <person name="Hu H."/>
            <person name="Boomsma J."/>
            <person name="Zhang G."/>
        </authorList>
    </citation>
    <scope>NUCLEOTIDE SEQUENCE [LARGE SCALE GENOMIC DNA]</scope>
    <source>
        <strain evidence="2">MS0001</strain>
        <tissue evidence="2">Whole body</tissue>
    </source>
</reference>
<name>A0A151INE9_9HYME</name>
<protein>
    <submittedName>
        <fullName evidence="2">Forkhead box protein P3</fullName>
    </submittedName>
</protein>
<dbReference type="Proteomes" id="UP000078542">
    <property type="component" value="Unassembled WGS sequence"/>
</dbReference>
<proteinExistence type="predicted"/>
<sequence>MVVDSLVGAWMLRESASPMKEPQQMKGKRKHTDRKRSEYLGPSLVSKLCQNAIRTNLSLHKCFVRYEDDFGSFWMVDDAEFVKRRHLSRGRPRKYDPTPSPTPPHLSAQ</sequence>
<dbReference type="GO" id="GO:0000978">
    <property type="term" value="F:RNA polymerase II cis-regulatory region sequence-specific DNA binding"/>
    <property type="evidence" value="ECO:0007669"/>
    <property type="project" value="TreeGrafter"/>
</dbReference>
<dbReference type="STRING" id="456900.A0A151INE9"/>
<dbReference type="Gene3D" id="1.10.10.10">
    <property type="entry name" value="Winged helix-like DNA-binding domain superfamily/Winged helix DNA-binding domain"/>
    <property type="match status" value="1"/>
</dbReference>
<organism evidence="2 3">
    <name type="scientific">Cyphomyrmex costatus</name>
    <dbReference type="NCBI Taxonomy" id="456900"/>
    <lineage>
        <taxon>Eukaryota</taxon>
        <taxon>Metazoa</taxon>
        <taxon>Ecdysozoa</taxon>
        <taxon>Arthropoda</taxon>
        <taxon>Hexapoda</taxon>
        <taxon>Insecta</taxon>
        <taxon>Pterygota</taxon>
        <taxon>Neoptera</taxon>
        <taxon>Endopterygota</taxon>
        <taxon>Hymenoptera</taxon>
        <taxon>Apocrita</taxon>
        <taxon>Aculeata</taxon>
        <taxon>Formicoidea</taxon>
        <taxon>Formicidae</taxon>
        <taxon>Myrmicinae</taxon>
        <taxon>Cyphomyrmex</taxon>
    </lineage>
</organism>
<feature type="region of interest" description="Disordered" evidence="1">
    <location>
        <begin position="14"/>
        <end position="38"/>
    </location>
</feature>
<dbReference type="GO" id="GO:0000981">
    <property type="term" value="F:DNA-binding transcription factor activity, RNA polymerase II-specific"/>
    <property type="evidence" value="ECO:0007669"/>
    <property type="project" value="TreeGrafter"/>
</dbReference>
<evidence type="ECO:0000313" key="2">
    <source>
        <dbReference type="EMBL" id="KYN06992.1"/>
    </source>
</evidence>
<dbReference type="InterPro" id="IPR036388">
    <property type="entry name" value="WH-like_DNA-bd_sf"/>
</dbReference>
<keyword evidence="3" id="KW-1185">Reference proteome</keyword>
<dbReference type="SUPFAM" id="SSF46785">
    <property type="entry name" value="Winged helix' DNA-binding domain"/>
    <property type="match status" value="1"/>
</dbReference>
<feature type="region of interest" description="Disordered" evidence="1">
    <location>
        <begin position="86"/>
        <end position="109"/>
    </location>
</feature>